<dbReference type="Pfam" id="PF07691">
    <property type="entry name" value="PA14"/>
    <property type="match status" value="1"/>
</dbReference>
<evidence type="ECO:0000313" key="8">
    <source>
        <dbReference type="Proteomes" id="UP001295684"/>
    </source>
</evidence>
<dbReference type="AlphaFoldDB" id="A0AAD1XBZ8"/>
<dbReference type="InterPro" id="IPR011936">
    <property type="entry name" value="Myxo_disulph_rpt"/>
</dbReference>
<evidence type="ECO:0000256" key="4">
    <source>
        <dbReference type="SAM" id="Phobius"/>
    </source>
</evidence>
<keyword evidence="4" id="KW-0472">Membrane</keyword>
<comment type="caution">
    <text evidence="7">The sequence shown here is derived from an EMBL/GenBank/DDBJ whole genome shotgun (WGS) entry which is preliminary data.</text>
</comment>
<organism evidence="7 8">
    <name type="scientific">Euplotes crassus</name>
    <dbReference type="NCBI Taxonomy" id="5936"/>
    <lineage>
        <taxon>Eukaryota</taxon>
        <taxon>Sar</taxon>
        <taxon>Alveolata</taxon>
        <taxon>Ciliophora</taxon>
        <taxon>Intramacronucleata</taxon>
        <taxon>Spirotrichea</taxon>
        <taxon>Hypotrichia</taxon>
        <taxon>Euplotida</taxon>
        <taxon>Euplotidae</taxon>
        <taxon>Moneuplotes</taxon>
    </lineage>
</organism>
<keyword evidence="3" id="KW-1015">Disulfide bond</keyword>
<dbReference type="InterPro" id="IPR011658">
    <property type="entry name" value="PA14_dom"/>
</dbReference>
<name>A0AAD1XBZ8_EUPCR</name>
<dbReference type="SMART" id="SM00758">
    <property type="entry name" value="PA14"/>
    <property type="match status" value="1"/>
</dbReference>
<evidence type="ECO:0000259" key="6">
    <source>
        <dbReference type="PROSITE" id="PS51820"/>
    </source>
</evidence>
<evidence type="ECO:0000256" key="2">
    <source>
        <dbReference type="ARBA" id="ARBA00022737"/>
    </source>
</evidence>
<keyword evidence="4" id="KW-0812">Transmembrane</keyword>
<dbReference type="InterPro" id="IPR037524">
    <property type="entry name" value="PA14/GLEYA"/>
</dbReference>
<feature type="signal peptide" evidence="5">
    <location>
        <begin position="1"/>
        <end position="24"/>
    </location>
</feature>
<dbReference type="EMBL" id="CAMPGE010007364">
    <property type="protein sequence ID" value="CAI2366283.1"/>
    <property type="molecule type" value="Genomic_DNA"/>
</dbReference>
<dbReference type="Pfam" id="PF13948">
    <property type="entry name" value="DUF4215"/>
    <property type="match status" value="1"/>
</dbReference>
<feature type="transmembrane region" description="Helical" evidence="4">
    <location>
        <begin position="422"/>
        <end position="445"/>
    </location>
</feature>
<protein>
    <recommendedName>
        <fullName evidence="6">PA14 domain-containing protein</fullName>
    </recommendedName>
</protein>
<keyword evidence="2" id="KW-0677">Repeat</keyword>
<keyword evidence="1 5" id="KW-0732">Signal</keyword>
<dbReference type="Gene3D" id="2.60.40.10">
    <property type="entry name" value="Immunoglobulins"/>
    <property type="match status" value="1"/>
</dbReference>
<dbReference type="NCBIfam" id="TIGR02232">
    <property type="entry name" value="myxo_disulf_rpt"/>
    <property type="match status" value="1"/>
</dbReference>
<dbReference type="Gene3D" id="3.90.182.10">
    <property type="entry name" value="Toxin - Anthrax Protective Antigen,domain 1"/>
    <property type="match status" value="1"/>
</dbReference>
<reference evidence="7" key="1">
    <citation type="submission" date="2023-07" db="EMBL/GenBank/DDBJ databases">
        <authorList>
            <consortium name="AG Swart"/>
            <person name="Singh M."/>
            <person name="Singh A."/>
            <person name="Seah K."/>
            <person name="Emmerich C."/>
        </authorList>
    </citation>
    <scope>NUCLEOTIDE SEQUENCE</scope>
    <source>
        <strain evidence="7">DP1</strain>
    </source>
</reference>
<proteinExistence type="predicted"/>
<sequence>MLNYSFVCKLTTFFSVLMFKIILCQDNFENIPTPDYIKVVEVPDQIDEPYQLDDSMKLNPNDFDVVMFETHTKRVLQASNTTSTAAGNGTVNIEPFKMYTVTVTSRASNSALRNNGEDKFYVRIQNECTYSNQTTCTEVGGAANTVPTPYEGLMTYNGDSTYSYNYTLSVTGKISVTVFLRNTGRVMVEWHRNHVLSSFHSNAESTQINFYWSSGGYPCCGRRDYISAKFRSYLRPNISGTYTIYTNSDRGARLYVEGTTKINYWNSGTNGLRGFSMALTKDTNYYIEAWYQEYTGSTYFYLEWIVPGASRIVVPTVNFVWPEFVTTAPFTIDIACPSGYTHTNTDHPDECYPVCGDSMRVGAEVCDDGNTRSNDGCAEDCLSVETNCTCTGGSASQADYCSCLTSFVNETVVEEYSTASKVMVFAVFGVFTSVSVAAIVVTVIVELRQPIQYSQIQQRSIRVTQKVKADAQKKIEADRRKRSTRYEA</sequence>
<evidence type="ECO:0000313" key="7">
    <source>
        <dbReference type="EMBL" id="CAI2366283.1"/>
    </source>
</evidence>
<gene>
    <name evidence="7" type="ORF">ECRASSUSDP1_LOCUS7555</name>
</gene>
<evidence type="ECO:0000256" key="1">
    <source>
        <dbReference type="ARBA" id="ARBA00022729"/>
    </source>
</evidence>
<evidence type="ECO:0000256" key="3">
    <source>
        <dbReference type="ARBA" id="ARBA00023157"/>
    </source>
</evidence>
<accession>A0AAD1XBZ8</accession>
<feature type="domain" description="PA14" evidence="6">
    <location>
        <begin position="181"/>
        <end position="318"/>
    </location>
</feature>
<evidence type="ECO:0000256" key="5">
    <source>
        <dbReference type="SAM" id="SignalP"/>
    </source>
</evidence>
<dbReference type="PROSITE" id="PS51820">
    <property type="entry name" value="PA14"/>
    <property type="match status" value="1"/>
</dbReference>
<feature type="chain" id="PRO_5042141281" description="PA14 domain-containing protein" evidence="5">
    <location>
        <begin position="25"/>
        <end position="488"/>
    </location>
</feature>
<dbReference type="InterPro" id="IPR013783">
    <property type="entry name" value="Ig-like_fold"/>
</dbReference>
<dbReference type="SUPFAM" id="SSF56988">
    <property type="entry name" value="Anthrax protective antigen"/>
    <property type="match status" value="1"/>
</dbReference>
<dbReference type="Proteomes" id="UP001295684">
    <property type="component" value="Unassembled WGS sequence"/>
</dbReference>
<keyword evidence="8" id="KW-1185">Reference proteome</keyword>
<keyword evidence="4" id="KW-1133">Transmembrane helix</keyword>